<reference evidence="1 2" key="1">
    <citation type="submission" date="2016-02" db="EMBL/GenBank/DDBJ databases">
        <authorList>
            <person name="Wen L."/>
            <person name="He K."/>
            <person name="Yang H."/>
        </authorList>
    </citation>
    <scope>NUCLEOTIDE SEQUENCE [LARGE SCALE GENOMIC DNA]</scope>
    <source>
        <strain evidence="1">ShG14-8</strain>
    </source>
</reference>
<dbReference type="Proteomes" id="UP000070578">
    <property type="component" value="Unassembled WGS sequence"/>
</dbReference>
<evidence type="ECO:0008006" key="3">
    <source>
        <dbReference type="Google" id="ProtNLM"/>
    </source>
</evidence>
<proteinExistence type="predicted"/>
<evidence type="ECO:0000313" key="2">
    <source>
        <dbReference type="Proteomes" id="UP000070578"/>
    </source>
</evidence>
<comment type="caution">
    <text evidence="1">The sequence shown here is derived from an EMBL/GenBank/DDBJ whole genome shotgun (WGS) entry which is preliminary data.</text>
</comment>
<reference evidence="1 2" key="2">
    <citation type="submission" date="2016-03" db="EMBL/GenBank/DDBJ databases">
        <title>New uncultured bacterium of the family Gallionellaceae from acid mine drainage: description and reconstruction of genome based on metagenomic analysis of microbial community.</title>
        <authorList>
            <person name="Kadnikov V."/>
            <person name="Ivasenko D."/>
            <person name="Beletsky A."/>
            <person name="Mardanov A."/>
            <person name="Danilova E."/>
            <person name="Pimenov N."/>
            <person name="Karnachuk O."/>
            <person name="Ravin N."/>
        </authorList>
    </citation>
    <scope>NUCLEOTIDE SEQUENCE [LARGE SCALE GENOMIC DNA]</scope>
    <source>
        <strain evidence="1">ShG14-8</strain>
    </source>
</reference>
<organism evidence="1 2">
    <name type="scientific">Candidatus Gallionella acididurans</name>
    <dbReference type="NCBI Taxonomy" id="1796491"/>
    <lineage>
        <taxon>Bacteria</taxon>
        <taxon>Pseudomonadati</taxon>
        <taxon>Pseudomonadota</taxon>
        <taxon>Betaproteobacteria</taxon>
        <taxon>Nitrosomonadales</taxon>
        <taxon>Gallionellaceae</taxon>
        <taxon>Gallionella</taxon>
    </lineage>
</organism>
<dbReference type="EMBL" id="LSLI01000037">
    <property type="protein sequence ID" value="KXS32233.1"/>
    <property type="molecule type" value="Genomic_DNA"/>
</dbReference>
<evidence type="ECO:0000313" key="1">
    <source>
        <dbReference type="EMBL" id="KXS32233.1"/>
    </source>
</evidence>
<protein>
    <recommendedName>
        <fullName evidence="3">Molecular chaperone</fullName>
    </recommendedName>
</protein>
<gene>
    <name evidence="1" type="ORF">AWT59_1649</name>
</gene>
<dbReference type="AlphaFoldDB" id="A0A139BTL8"/>
<accession>A0A139BTL8</accession>
<name>A0A139BTL8_9PROT</name>
<sequence length="537" mass="60471">MLDLSLEPTDADAKPLFRDAAGCAKWLKQLQLTNLQLAHSQLLTQLNELNRYPMRPRERLNTLEQVRDTVHHVQNDYSRRLISKPLPLNEHELLVFVAIAGLWQTMSLGYRRCLQAYVDGDSQLAQSGALLCQRSLLYGGKVIFEHLCTGYEFDAKLWQQLHGLYAFCERKGLQHKEIPDPLNDFRAHSTCHGIYIKILLACYARPAELNRPQLQRLDHWLTRWSDTLPLERSYTTSRGDAQPLALDFDGPYGLRSIQLVNHGENTRYLAMVPLSKLLRIKTILLQQGQTPQQLELGEYSRNDCIESLIFFHQCWCENRNTRSDQRDPVEKPVQIFYKPEVVHALLSGKSPAQPAQTDNASILKSGPPPAQAWPGSTGNDQGITGQAFETWMVLNESILGAQLTRKDMQGSRVGRNQLIALRFAGTENFILGVLSWANVTLGGKLRVGVRYLPGSPLAVALRASEADLPVAGSRIPAFFLQAVPALTIPPSLVMPREWFDAGRTIEIMHTNGKTQNAKLGFSVERGMNYQRVSFTLV</sequence>